<dbReference type="Pfam" id="PF07171">
    <property type="entry name" value="MlrC_C"/>
    <property type="match status" value="1"/>
</dbReference>
<keyword evidence="1" id="KW-0482">Metalloprotease</keyword>
<evidence type="ECO:0000259" key="2">
    <source>
        <dbReference type="Pfam" id="PF07171"/>
    </source>
</evidence>
<sequence length="490" mass="53683">MHLFIATLSTETNTFSPLPTSLQNYEDYFLRHGTATQEPPNLMTEALHVWRERAEALGWQVTESLAAIAEPAGRTTKSAYAALKGEIIDDLNKAGQLDVVLLQLHGAMVAEGVDDCEGDITQAVRALCPNAVIGIGLDLHCHLTPAMEDACDLIIMFKEYPHDDASDRAHEIFELAQRTATGEIKPVMASYDCRMISLYLTKEGAMRDFVQHMQALEQEHNILSVSLAHGFPWADLEEVGTRVLVITDADHELAANKAQELGRRLFAERHAVTRQYPDLDEALALAATVTDGPVVLADMSDNSGAGAPGDATYVLQEVLKRGLTNVASGLYWDPMAVRFCLDAGEGAEITLRLGGKVESASGSPVDIRGRIMRIADNVGQHLGAGLEPLGTVVWFQAENGVDLIINNLRIQVYHPEAFEQMGIDLSQKSLIVVKSLFHFYTPFAAISSKVIFCATPGRVNPNINEIVYQDRALDFWPAVENPFENEAVAY</sequence>
<evidence type="ECO:0000313" key="5">
    <source>
        <dbReference type="Proteomes" id="UP000242757"/>
    </source>
</evidence>
<comment type="function">
    <text evidence="1">Involved in peptidolytic degradation of cyclic heptapeptide hepatotoxin microcystin (MC).</text>
</comment>
<keyword evidence="1" id="KW-0479">Metal-binding</keyword>
<protein>
    <recommendedName>
        <fullName evidence="1">Microcystinase C</fullName>
        <shortName evidence="1">MlrC</shortName>
    </recommendedName>
</protein>
<dbReference type="EMBL" id="NBIM01000001">
    <property type="protein sequence ID" value="OXY82165.1"/>
    <property type="molecule type" value="Genomic_DNA"/>
</dbReference>
<dbReference type="AlphaFoldDB" id="A0A233RFJ5"/>
<comment type="cofactor">
    <cofactor evidence="1">
        <name>Zn(2+)</name>
        <dbReference type="ChEBI" id="CHEBI:29105"/>
    </cofactor>
    <text evidence="1">Binds 1 zinc ion per subunit.</text>
</comment>
<feature type="domain" description="Microcystin LR degradation protein MlrC C-terminal" evidence="2">
    <location>
        <begin position="296"/>
        <end position="469"/>
    </location>
</feature>
<evidence type="ECO:0000259" key="3">
    <source>
        <dbReference type="Pfam" id="PF07364"/>
    </source>
</evidence>
<comment type="similarity">
    <text evidence="1">Belongs to the peptidase M81 family.</text>
</comment>
<dbReference type="GO" id="GO:0046872">
    <property type="term" value="F:metal ion binding"/>
    <property type="evidence" value="ECO:0007669"/>
    <property type="project" value="UniProtKB-KW"/>
</dbReference>
<organism evidence="4 5">
    <name type="scientific">Oceanimonas doudoroffii</name>
    <dbReference type="NCBI Taxonomy" id="84158"/>
    <lineage>
        <taxon>Bacteria</taxon>
        <taxon>Pseudomonadati</taxon>
        <taxon>Pseudomonadota</taxon>
        <taxon>Gammaproteobacteria</taxon>
        <taxon>Aeromonadales</taxon>
        <taxon>Aeromonadaceae</taxon>
        <taxon>Oceanimonas</taxon>
    </lineage>
</organism>
<dbReference type="InterPro" id="IPR010799">
    <property type="entry name" value="MlrC_C"/>
</dbReference>
<evidence type="ECO:0000313" key="4">
    <source>
        <dbReference type="EMBL" id="OXY82165.1"/>
    </source>
</evidence>
<keyword evidence="1" id="KW-0378">Hydrolase</keyword>
<dbReference type="GO" id="GO:0008237">
    <property type="term" value="F:metallopeptidase activity"/>
    <property type="evidence" value="ECO:0007669"/>
    <property type="project" value="UniProtKB-KW"/>
</dbReference>
<keyword evidence="5" id="KW-1185">Reference proteome</keyword>
<evidence type="ECO:0000256" key="1">
    <source>
        <dbReference type="PIRNR" id="PIRNR012702"/>
    </source>
</evidence>
<reference evidence="4 5" key="1">
    <citation type="submission" date="2017-08" db="EMBL/GenBank/DDBJ databases">
        <title>A Genome Sequence of Oceanimonas doudoroffii ATCC 27123T.</title>
        <authorList>
            <person name="Brennan M.A."/>
            <person name="Maclea K.S."/>
            <person name="Mcclelland W.D."/>
            <person name="Trachtenberg A.M."/>
        </authorList>
    </citation>
    <scope>NUCLEOTIDE SEQUENCE [LARGE SCALE GENOMIC DNA]</scope>
    <source>
        <strain evidence="4 5">ATCC 27123</strain>
    </source>
</reference>
<gene>
    <name evidence="4" type="ORF">B6S08_01090</name>
</gene>
<name>A0A233RFJ5_9GAMM</name>
<dbReference type="PIRSF" id="PIRSF012702">
    <property type="entry name" value="UCP012702"/>
    <property type="match status" value="1"/>
</dbReference>
<keyword evidence="1" id="KW-0645">Protease</keyword>
<dbReference type="InterPro" id="IPR009197">
    <property type="entry name" value="MlrC"/>
</dbReference>
<dbReference type="OrthoDB" id="5288421at2"/>
<accession>A0A233RFJ5</accession>
<comment type="caution">
    <text evidence="4">The sequence shown here is derived from an EMBL/GenBank/DDBJ whole genome shotgun (WGS) entry which is preliminary data.</text>
</comment>
<dbReference type="InterPro" id="IPR015995">
    <property type="entry name" value="MlrC_N"/>
</dbReference>
<dbReference type="Pfam" id="PF07364">
    <property type="entry name" value="DUF1485"/>
    <property type="match status" value="1"/>
</dbReference>
<dbReference type="Proteomes" id="UP000242757">
    <property type="component" value="Unassembled WGS sequence"/>
</dbReference>
<feature type="domain" description="Microcystin LR degradation protein MlrC N-terminal" evidence="3">
    <location>
        <begin position="3"/>
        <end position="286"/>
    </location>
</feature>
<dbReference type="RefSeq" id="WP_094198944.1">
    <property type="nucleotide sequence ID" value="NZ_NBIM01000001.1"/>
</dbReference>
<dbReference type="GO" id="GO:0006508">
    <property type="term" value="P:proteolysis"/>
    <property type="evidence" value="ECO:0007669"/>
    <property type="project" value="UniProtKB-KW"/>
</dbReference>
<proteinExistence type="inferred from homology"/>